<accession>A0A6S8AA86</accession>
<evidence type="ECO:0008006" key="5">
    <source>
        <dbReference type="Google" id="ProtNLM"/>
    </source>
</evidence>
<proteinExistence type="predicted"/>
<gene>
    <name evidence="3" type="ORF">ALAG00032_LOCUS2799</name>
    <name evidence="4" type="ORF">ALAG00032_LOCUS2800</name>
</gene>
<reference evidence="3" key="1">
    <citation type="submission" date="2021-01" db="EMBL/GenBank/DDBJ databases">
        <authorList>
            <person name="Corre E."/>
            <person name="Pelletier E."/>
            <person name="Niang G."/>
            <person name="Scheremetjew M."/>
            <person name="Finn R."/>
            <person name="Kale V."/>
            <person name="Holt S."/>
            <person name="Cochrane G."/>
            <person name="Meng A."/>
            <person name="Brown T."/>
            <person name="Cohen L."/>
        </authorList>
    </citation>
    <scope>NUCLEOTIDE SEQUENCE</scope>
    <source>
        <strain evidence="3">CCMP1510</strain>
    </source>
</reference>
<sequence>MKIQFEEKVATSESKLEDLIVHSRQTISRMKQNIDSHKADAEKYRMQAEHIEKEKSTIIHEAERNRCEWEEQLAALNLELELVRSQLADLKTKEQESETKINSLSTSYEETKAALARQKKSAEEEENWYREDALKVRAQLESAHADLNTIKSEYAEIKNILSKKREEADILRHELSELQEKAALGRNHALTENARSLDDLRSQLTAAQVARTSAQDALDLLKAENDRLVAEAHHANRLSKQRENRLAALTEELEDVKKQSIADRKRADLVQSRLKDLETSTQALRKSASTVRKHFSVMQSEVMSAKQQSEHNPSPDDSHQFRLLVKQCVLTLLDTSKDAQRHATVPVLGRLLEFSDDEISQATNSLNQQKSGLFSHWGR</sequence>
<name>A0A6S8AA86_9STRA</name>
<feature type="compositionally biased region" description="Polar residues" evidence="2">
    <location>
        <begin position="299"/>
        <end position="312"/>
    </location>
</feature>
<feature type="coiled-coil region" evidence="1">
    <location>
        <begin position="211"/>
        <end position="259"/>
    </location>
</feature>
<dbReference type="AlphaFoldDB" id="A0A6S8AA86"/>
<protein>
    <recommendedName>
        <fullName evidence="5">GRIP domain-containing protein</fullName>
    </recommendedName>
</protein>
<feature type="coiled-coil region" evidence="1">
    <location>
        <begin position="27"/>
        <end position="181"/>
    </location>
</feature>
<evidence type="ECO:0000256" key="2">
    <source>
        <dbReference type="SAM" id="MobiDB-lite"/>
    </source>
</evidence>
<evidence type="ECO:0000256" key="1">
    <source>
        <dbReference type="SAM" id="Coils"/>
    </source>
</evidence>
<dbReference type="EMBL" id="HBIJ01003946">
    <property type="protein sequence ID" value="CAE0362059.1"/>
    <property type="molecule type" value="Transcribed_RNA"/>
</dbReference>
<evidence type="ECO:0000313" key="4">
    <source>
        <dbReference type="EMBL" id="CAE0362059.1"/>
    </source>
</evidence>
<evidence type="ECO:0000313" key="3">
    <source>
        <dbReference type="EMBL" id="CAE0362058.1"/>
    </source>
</evidence>
<keyword evidence="1" id="KW-0175">Coiled coil</keyword>
<organism evidence="3">
    <name type="scientific">Aureoumbra lagunensis</name>
    <dbReference type="NCBI Taxonomy" id="44058"/>
    <lineage>
        <taxon>Eukaryota</taxon>
        <taxon>Sar</taxon>
        <taxon>Stramenopiles</taxon>
        <taxon>Ochrophyta</taxon>
        <taxon>Pelagophyceae</taxon>
        <taxon>Pelagomonadales</taxon>
        <taxon>Aureoumbra</taxon>
    </lineage>
</organism>
<dbReference type="EMBL" id="HBIJ01003945">
    <property type="protein sequence ID" value="CAE0362058.1"/>
    <property type="molecule type" value="Transcribed_RNA"/>
</dbReference>
<feature type="region of interest" description="Disordered" evidence="2">
    <location>
        <begin position="299"/>
        <end position="318"/>
    </location>
</feature>